<dbReference type="InterPro" id="IPR001985">
    <property type="entry name" value="S-AdoMet_decarboxylase_euk"/>
</dbReference>
<dbReference type="EC" id="4.1.1.50" evidence="4"/>
<dbReference type="EMBL" id="LRGB01001569">
    <property type="protein sequence ID" value="KZS11779.1"/>
    <property type="molecule type" value="Genomic_DNA"/>
</dbReference>
<evidence type="ECO:0000256" key="8">
    <source>
        <dbReference type="ARBA" id="ARBA00023066"/>
    </source>
</evidence>
<evidence type="ECO:0000256" key="7">
    <source>
        <dbReference type="ARBA" id="ARBA00022813"/>
    </source>
</evidence>
<dbReference type="GO" id="GO:0008295">
    <property type="term" value="P:spermidine biosynthetic process"/>
    <property type="evidence" value="ECO:0007669"/>
    <property type="project" value="UniProtKB-KW"/>
</dbReference>
<dbReference type="GO" id="GO:0005829">
    <property type="term" value="C:cytosol"/>
    <property type="evidence" value="ECO:0007669"/>
    <property type="project" value="TreeGrafter"/>
</dbReference>
<gene>
    <name evidence="15" type="ORF">APZ42_023484</name>
</gene>
<keyword evidence="9" id="KW-0620">Polyamine biosynthesis</keyword>
<comment type="catalytic activity">
    <reaction evidence="14">
        <text>S-adenosyl-L-methionine + H(+) = S-adenosyl 3-(methylsulfanyl)propylamine + CO2</text>
        <dbReference type="Rhea" id="RHEA:15981"/>
        <dbReference type="ChEBI" id="CHEBI:15378"/>
        <dbReference type="ChEBI" id="CHEBI:16526"/>
        <dbReference type="ChEBI" id="CHEBI:57443"/>
        <dbReference type="ChEBI" id="CHEBI:59789"/>
        <dbReference type="EC" id="4.1.1.50"/>
    </reaction>
</comment>
<dbReference type="Pfam" id="PF01536">
    <property type="entry name" value="SAM_decarbox"/>
    <property type="match status" value="2"/>
</dbReference>
<evidence type="ECO:0000256" key="11">
    <source>
        <dbReference type="ARBA" id="ARBA00023239"/>
    </source>
</evidence>
<dbReference type="PANTHER" id="PTHR11570:SF0">
    <property type="entry name" value="S-ADENOSYLMETHIONINE DECARBOXYLASE PROENZYME"/>
    <property type="match status" value="1"/>
</dbReference>
<keyword evidence="16" id="KW-1185">Reference proteome</keyword>
<dbReference type="SUPFAM" id="SSF56276">
    <property type="entry name" value="S-adenosylmethionine decarboxylase"/>
    <property type="match status" value="2"/>
</dbReference>
<comment type="caution">
    <text evidence="15">The sequence shown here is derived from an EMBL/GenBank/DDBJ whole genome shotgun (WGS) entry which is preliminary data.</text>
</comment>
<comment type="similarity">
    <text evidence="3">Belongs to the eukaryotic AdoMetDC family.</text>
</comment>
<comment type="pathway">
    <text evidence="2">Amine and polyamine biosynthesis; S-adenosylmethioninamine biosynthesis; S-adenosylmethioninamine from S-adenosyl-L-methionine: step 1/1.</text>
</comment>
<dbReference type="GO" id="GO:0004014">
    <property type="term" value="F:adenosylmethionine decarboxylase activity"/>
    <property type="evidence" value="ECO:0007669"/>
    <property type="project" value="UniProtKB-EC"/>
</dbReference>
<keyword evidence="6" id="KW-0210">Decarboxylase</keyword>
<dbReference type="GO" id="GO:0006597">
    <property type="term" value="P:spermine biosynthetic process"/>
    <property type="evidence" value="ECO:0007669"/>
    <property type="project" value="InterPro"/>
</dbReference>
<keyword evidence="10" id="KW-0865">Zymogen</keyword>
<keyword evidence="13" id="KW-0670">Pyruvate</keyword>
<dbReference type="Proteomes" id="UP000076858">
    <property type="component" value="Unassembled WGS sequence"/>
</dbReference>
<dbReference type="AlphaFoldDB" id="A0A0P5VTR7"/>
<evidence type="ECO:0000256" key="3">
    <source>
        <dbReference type="ARBA" id="ARBA00008466"/>
    </source>
</evidence>
<dbReference type="STRING" id="35525.A0A0P5VTR7"/>
<evidence type="ECO:0000256" key="1">
    <source>
        <dbReference type="ARBA" id="ARBA00001928"/>
    </source>
</evidence>
<comment type="cofactor">
    <cofactor evidence="1">
        <name>pyruvate</name>
        <dbReference type="ChEBI" id="CHEBI:15361"/>
    </cofactor>
</comment>
<dbReference type="InterPro" id="IPR048283">
    <property type="entry name" value="AdoMetDC-like"/>
</dbReference>
<dbReference type="InterPro" id="IPR018166">
    <property type="entry name" value="S-AdoMet_deCO2ase_CS"/>
</dbReference>
<keyword evidence="7" id="KW-0068">Autocatalytic cleavage</keyword>
<evidence type="ECO:0000256" key="5">
    <source>
        <dbReference type="ARBA" id="ARBA00022691"/>
    </source>
</evidence>
<dbReference type="PANTHER" id="PTHR11570">
    <property type="entry name" value="S-ADENOSYLMETHIONINE DECARBOXYLASE"/>
    <property type="match status" value="1"/>
</dbReference>
<keyword evidence="5" id="KW-0949">S-adenosyl-L-methionine</keyword>
<dbReference type="PROSITE" id="PS01336">
    <property type="entry name" value="ADOMETDC"/>
    <property type="match status" value="1"/>
</dbReference>
<accession>A0A0P5VTR7</accession>
<reference evidence="15 16" key="1">
    <citation type="submission" date="2016-03" db="EMBL/GenBank/DDBJ databases">
        <title>EvidentialGene: Evidence-directed Construction of Genes on Genomes.</title>
        <authorList>
            <person name="Gilbert D.G."/>
            <person name="Choi J.-H."/>
            <person name="Mockaitis K."/>
            <person name="Colbourne J."/>
            <person name="Pfrender M."/>
        </authorList>
    </citation>
    <scope>NUCLEOTIDE SEQUENCE [LARGE SCALE GENOMIC DNA]</scope>
    <source>
        <strain evidence="15 16">Xinb3</strain>
        <tissue evidence="15">Complete organism</tissue>
    </source>
</reference>
<sequence length="423" mass="47581">MERDNNENHHQEHYFEGVEKLLEVWFTRKDGAIQHCDLRKVPREKWVSMLKIVRCEIISMTRNDTIDAYVLSESSMFVSKRRIILKTCGTTTPLLCLKSLLYLVQRYAGYDEVQDLFYSRKNYKRPELQQEPHRTFADEATLLDAMFHDGAAYCLGAVNRDCWYLYTLNPYASPAGHSLSALLAGANDGDDGFGASDGEEGTDGSSSDGCCDGIEDSGSDGAESSDDSLDLRTMNLCGLNKRNVAQRYSIGMGSGRVQNASEADQTLEIMMSDLDPEVMKIFTKEFSANAAEATQKSGIDKILSNVTIDDYLFDPCGYSMNGVLKNGEYMTIHITPEAKFSYVSFESNIPQSSYLDVIARVLETFRPGKFIVTSFANKASVVEDTHKDLLNADMLSEFKRRDIQYCHLKNYDLTYALYSKFPS</sequence>
<dbReference type="UniPathway" id="UPA00331">
    <property type="reaction ID" value="UER00451"/>
</dbReference>
<evidence type="ECO:0000313" key="15">
    <source>
        <dbReference type="EMBL" id="KZS11779.1"/>
    </source>
</evidence>
<dbReference type="FunFam" id="3.60.90.10:FF:000021">
    <property type="entry name" value="S-adenosylmethionine decarboxylase proenzyme"/>
    <property type="match status" value="1"/>
</dbReference>
<proteinExistence type="inferred from homology"/>
<evidence type="ECO:0000256" key="9">
    <source>
        <dbReference type="ARBA" id="ARBA00023115"/>
    </source>
</evidence>
<evidence type="ECO:0000256" key="13">
    <source>
        <dbReference type="ARBA" id="ARBA00023317"/>
    </source>
</evidence>
<evidence type="ECO:0000256" key="4">
    <source>
        <dbReference type="ARBA" id="ARBA00012357"/>
    </source>
</evidence>
<evidence type="ECO:0000256" key="12">
    <source>
        <dbReference type="ARBA" id="ARBA00023270"/>
    </source>
</evidence>
<dbReference type="Gene3D" id="3.60.90.10">
    <property type="entry name" value="S-adenosylmethionine decarboxylase"/>
    <property type="match status" value="2"/>
</dbReference>
<evidence type="ECO:0000256" key="6">
    <source>
        <dbReference type="ARBA" id="ARBA00022793"/>
    </source>
</evidence>
<evidence type="ECO:0000256" key="14">
    <source>
        <dbReference type="ARBA" id="ARBA00048112"/>
    </source>
</evidence>
<name>A0A0P5VTR7_9CRUS</name>
<protein>
    <recommendedName>
        <fullName evidence="4">adenosylmethionine decarboxylase</fullName>
        <ecNumber evidence="4">4.1.1.50</ecNumber>
    </recommendedName>
</protein>
<organism evidence="15 16">
    <name type="scientific">Daphnia magna</name>
    <dbReference type="NCBI Taxonomy" id="35525"/>
    <lineage>
        <taxon>Eukaryota</taxon>
        <taxon>Metazoa</taxon>
        <taxon>Ecdysozoa</taxon>
        <taxon>Arthropoda</taxon>
        <taxon>Crustacea</taxon>
        <taxon>Branchiopoda</taxon>
        <taxon>Diplostraca</taxon>
        <taxon>Cladocera</taxon>
        <taxon>Anomopoda</taxon>
        <taxon>Daphniidae</taxon>
        <taxon>Daphnia</taxon>
    </lineage>
</organism>
<keyword evidence="8" id="KW-0745">Spermidine biosynthesis</keyword>
<dbReference type="FunFam" id="3.60.90.10:FF:000022">
    <property type="entry name" value="S-adenosylmethionine decarboxylase proenzyme"/>
    <property type="match status" value="1"/>
</dbReference>
<keyword evidence="12" id="KW-0704">Schiff base</keyword>
<keyword evidence="11" id="KW-0456">Lyase</keyword>
<dbReference type="PIRSF" id="PIRSF001355">
    <property type="entry name" value="S-AdenosylMet_decarboxylase"/>
    <property type="match status" value="1"/>
</dbReference>
<evidence type="ECO:0000256" key="2">
    <source>
        <dbReference type="ARBA" id="ARBA00004911"/>
    </source>
</evidence>
<dbReference type="OrthoDB" id="1068353at2759"/>
<evidence type="ECO:0000256" key="10">
    <source>
        <dbReference type="ARBA" id="ARBA00023145"/>
    </source>
</evidence>
<dbReference type="InterPro" id="IPR016067">
    <property type="entry name" value="S-AdoMet_deCO2ase_core"/>
</dbReference>
<evidence type="ECO:0000313" key="16">
    <source>
        <dbReference type="Proteomes" id="UP000076858"/>
    </source>
</evidence>